<evidence type="ECO:0000313" key="2">
    <source>
        <dbReference type="EMBL" id="PVY93774.1"/>
    </source>
</evidence>
<keyword evidence="1" id="KW-0472">Membrane</keyword>
<sequence length="125" mass="14541">MHYFWIIFPVTLPISMIIRGVLAFRCRLNKDLYGTTNKKGFEKVSEFTLPTELHNKKNIEISKLLRGYWTLVIGLILFVCWLIFAYVYTFNVQATSKLSIVSLVLYVVEMIINAIIVKRTAPHLE</sequence>
<gene>
    <name evidence="2" type="ORF">C7381_10939</name>
</gene>
<name>A0A2U1E1E5_9FIRM</name>
<keyword evidence="1" id="KW-1133">Transmembrane helix</keyword>
<feature type="transmembrane region" description="Helical" evidence="1">
    <location>
        <begin position="6"/>
        <end position="24"/>
    </location>
</feature>
<comment type="caution">
    <text evidence="2">The sequence shown here is derived from an EMBL/GenBank/DDBJ whole genome shotgun (WGS) entry which is preliminary data.</text>
</comment>
<dbReference type="RefSeq" id="WP_116480434.1">
    <property type="nucleotide sequence ID" value="NZ_QEKV01000009.1"/>
</dbReference>
<dbReference type="Proteomes" id="UP000245793">
    <property type="component" value="Unassembled WGS sequence"/>
</dbReference>
<keyword evidence="3" id="KW-1185">Reference proteome</keyword>
<accession>A0A2U1E1E5</accession>
<dbReference type="AlphaFoldDB" id="A0A2U1E1E5"/>
<organism evidence="2 3">
    <name type="scientific">Ezakiella coagulans</name>
    <dbReference type="NCBI Taxonomy" id="46507"/>
    <lineage>
        <taxon>Bacteria</taxon>
        <taxon>Bacillati</taxon>
        <taxon>Bacillota</taxon>
        <taxon>Tissierellia</taxon>
        <taxon>Ezakiella</taxon>
    </lineage>
</organism>
<protein>
    <submittedName>
        <fullName evidence="2">Uncharacterized protein</fullName>
    </submittedName>
</protein>
<keyword evidence="1" id="KW-0812">Transmembrane</keyword>
<proteinExistence type="predicted"/>
<reference evidence="2 3" key="1">
    <citation type="submission" date="2018-04" db="EMBL/GenBank/DDBJ databases">
        <title>Genomic Encyclopedia of Type Strains, Phase IV (KMG-IV): sequencing the most valuable type-strain genomes for metagenomic binning, comparative biology and taxonomic classification.</title>
        <authorList>
            <person name="Goeker M."/>
        </authorList>
    </citation>
    <scope>NUCLEOTIDE SEQUENCE [LARGE SCALE GENOMIC DNA]</scope>
    <source>
        <strain evidence="2 3">DSM 20705</strain>
    </source>
</reference>
<feature type="transmembrane region" description="Helical" evidence="1">
    <location>
        <begin position="67"/>
        <end position="88"/>
    </location>
</feature>
<dbReference type="EMBL" id="QEKV01000009">
    <property type="protein sequence ID" value="PVY93774.1"/>
    <property type="molecule type" value="Genomic_DNA"/>
</dbReference>
<evidence type="ECO:0000313" key="3">
    <source>
        <dbReference type="Proteomes" id="UP000245793"/>
    </source>
</evidence>
<evidence type="ECO:0000256" key="1">
    <source>
        <dbReference type="SAM" id="Phobius"/>
    </source>
</evidence>
<feature type="transmembrane region" description="Helical" evidence="1">
    <location>
        <begin position="100"/>
        <end position="117"/>
    </location>
</feature>